<dbReference type="EMBL" id="CP130144">
    <property type="protein sequence ID" value="WNZ44912.1"/>
    <property type="molecule type" value="Genomic_DNA"/>
</dbReference>
<sequence length="145" mass="16386">MGITTQIEIIQLQSIKGGMAEFYTPQSSHETMLVNVPANTIDDLFVHRTQTDQLLVVRGSFILVVLQNRKYQYIPLSESYPQVVKIPPGVPHGAINLSDSPCVLVNAVLRHRPAIEQDYRPMRRPIPYDIDIAHQLQKFLRPSAA</sequence>
<dbReference type="SUPFAM" id="SSF51182">
    <property type="entry name" value="RmlC-like cupins"/>
    <property type="match status" value="1"/>
</dbReference>
<dbReference type="InterPro" id="IPR011051">
    <property type="entry name" value="RmlC_Cupin_sf"/>
</dbReference>
<reference evidence="1" key="2">
    <citation type="submission" date="2023-07" db="EMBL/GenBank/DDBJ databases">
        <authorList>
            <person name="Bai X.-H."/>
            <person name="Wang H.-H."/>
            <person name="Wang J."/>
            <person name="Ma M.-Y."/>
            <person name="Hu H.-H."/>
            <person name="Song Z.-L."/>
            <person name="Ma H.-G."/>
            <person name="Fan Y."/>
            <person name="Du C.-Y."/>
            <person name="Xu J.-C."/>
        </authorList>
    </citation>
    <scope>NUCLEOTIDE SEQUENCE</scope>
    <source>
        <strain evidence="1">CZ1</strain>
    </source>
</reference>
<organism evidence="1">
    <name type="scientific">Leptolyngbya boryana CZ1</name>
    <dbReference type="NCBI Taxonomy" id="3060204"/>
    <lineage>
        <taxon>Bacteria</taxon>
        <taxon>Bacillati</taxon>
        <taxon>Cyanobacteriota</taxon>
        <taxon>Cyanophyceae</taxon>
        <taxon>Leptolyngbyales</taxon>
        <taxon>Leptolyngbyaceae</taxon>
        <taxon>Leptolyngbya group</taxon>
        <taxon>Leptolyngbya</taxon>
    </lineage>
</organism>
<proteinExistence type="predicted"/>
<dbReference type="AlphaFoldDB" id="A0AA96WSR1"/>
<dbReference type="RefSeq" id="WP_316426778.1">
    <property type="nucleotide sequence ID" value="NZ_CP130144.1"/>
</dbReference>
<protein>
    <submittedName>
        <fullName evidence="1">dTDP-4-dehydrorhamnose 3,5-epimerase</fullName>
    </submittedName>
</protein>
<dbReference type="Gene3D" id="2.60.120.10">
    <property type="entry name" value="Jelly Rolls"/>
    <property type="match status" value="1"/>
</dbReference>
<dbReference type="InterPro" id="IPR014710">
    <property type="entry name" value="RmlC-like_jellyroll"/>
</dbReference>
<gene>
    <name evidence="1" type="ORF">Q2T42_24260</name>
</gene>
<reference evidence="1" key="1">
    <citation type="journal article" date="2023" name="Plants (Basel)">
        <title>Genomic Analysis of Leptolyngbya boryana CZ1 Reveals Efficient Carbon Fixation Modules.</title>
        <authorList>
            <person name="Bai X."/>
            <person name="Wang H."/>
            <person name="Cheng W."/>
            <person name="Wang J."/>
            <person name="Ma M."/>
            <person name="Hu H."/>
            <person name="Song Z."/>
            <person name="Ma H."/>
            <person name="Fan Y."/>
            <person name="Du C."/>
            <person name="Xu J."/>
        </authorList>
    </citation>
    <scope>NUCLEOTIDE SEQUENCE</scope>
    <source>
        <strain evidence="1">CZ1</strain>
    </source>
</reference>
<accession>A0AA96WSR1</accession>
<name>A0AA96WSR1_LEPBY</name>
<evidence type="ECO:0000313" key="1">
    <source>
        <dbReference type="EMBL" id="WNZ44912.1"/>
    </source>
</evidence>